<evidence type="ECO:0000313" key="2">
    <source>
        <dbReference type="Proteomes" id="UP000183812"/>
    </source>
</evidence>
<reference evidence="1 2" key="1">
    <citation type="submission" date="2016-10" db="EMBL/GenBank/DDBJ databases">
        <authorList>
            <person name="de Groot N.N."/>
        </authorList>
    </citation>
    <scope>NUCLEOTIDE SEQUENCE [LARGE SCALE GENOMIC DNA]</scope>
    <source>
        <strain evidence="2">DSM 938 / 37b4</strain>
    </source>
</reference>
<gene>
    <name evidence="1" type="ORF">SAMN04244550_03068</name>
</gene>
<dbReference type="AlphaFoldDB" id="A0A1G7PY30"/>
<accession>A0A1G7PY30</accession>
<dbReference type="RefSeq" id="WP_160320027.1">
    <property type="nucleotide sequence ID" value="NZ_CP061202.1"/>
</dbReference>
<dbReference type="EMBL" id="FNAY01000021">
    <property type="protein sequence ID" value="SDF91165.1"/>
    <property type="molecule type" value="Genomic_DNA"/>
</dbReference>
<protein>
    <submittedName>
        <fullName evidence="1">Uncharacterized protein</fullName>
    </submittedName>
</protein>
<sequence>MARAHGARAQMALAFESVYGTAPATGYRTVPFASATLGSEQPLIASELLGHT</sequence>
<organism evidence="1 2">
    <name type="scientific">Rhodobacter capsulatus</name>
    <name type="common">Rhodopseudomonas capsulata</name>
    <dbReference type="NCBI Taxonomy" id="1061"/>
    <lineage>
        <taxon>Bacteria</taxon>
        <taxon>Pseudomonadati</taxon>
        <taxon>Pseudomonadota</taxon>
        <taxon>Alphaproteobacteria</taxon>
        <taxon>Rhodobacterales</taxon>
        <taxon>Rhodobacter group</taxon>
        <taxon>Rhodobacter</taxon>
    </lineage>
</organism>
<proteinExistence type="predicted"/>
<evidence type="ECO:0000313" key="1">
    <source>
        <dbReference type="EMBL" id="SDF91165.1"/>
    </source>
</evidence>
<dbReference type="Proteomes" id="UP000183812">
    <property type="component" value="Unassembled WGS sequence"/>
</dbReference>
<name>A0A1G7PY30_RHOCA</name>